<proteinExistence type="predicted"/>
<name>A0AAV5ETH7_ELECO</name>
<dbReference type="Proteomes" id="UP001054889">
    <property type="component" value="Unassembled WGS sequence"/>
</dbReference>
<comment type="caution">
    <text evidence="1">The sequence shown here is derived from an EMBL/GenBank/DDBJ whole genome shotgun (WGS) entry which is preliminary data.</text>
</comment>
<sequence>MIAEIITRGGVVAVLNNVGLAELILTGCWYIWWERRQSYAYEVQLMEAGARTEAARVANEERKAAKVAERRAFKQDFRQALVERAEKLEKVAVKR</sequence>
<accession>A0AAV5ETH7</accession>
<reference evidence="1" key="1">
    <citation type="journal article" date="2018" name="DNA Res.">
        <title>Multiple hybrid de novo genome assembly of finger millet, an orphan allotetraploid crop.</title>
        <authorList>
            <person name="Hatakeyama M."/>
            <person name="Aluri S."/>
            <person name="Balachadran M.T."/>
            <person name="Sivarajan S.R."/>
            <person name="Patrignani A."/>
            <person name="Gruter S."/>
            <person name="Poveda L."/>
            <person name="Shimizu-Inatsugi R."/>
            <person name="Baeten J."/>
            <person name="Francoijs K.J."/>
            <person name="Nataraja K.N."/>
            <person name="Reddy Y.A.N."/>
            <person name="Phadnis S."/>
            <person name="Ravikumar R.L."/>
            <person name="Schlapbach R."/>
            <person name="Sreeman S.M."/>
            <person name="Shimizu K.K."/>
        </authorList>
    </citation>
    <scope>NUCLEOTIDE SEQUENCE</scope>
</reference>
<dbReference type="EMBL" id="BQKI01000079">
    <property type="protein sequence ID" value="GJN26103.1"/>
    <property type="molecule type" value="Genomic_DNA"/>
</dbReference>
<evidence type="ECO:0000313" key="1">
    <source>
        <dbReference type="EMBL" id="GJN26103.1"/>
    </source>
</evidence>
<reference evidence="1" key="2">
    <citation type="submission" date="2021-12" db="EMBL/GenBank/DDBJ databases">
        <title>Resequencing data analysis of finger millet.</title>
        <authorList>
            <person name="Hatakeyama M."/>
            <person name="Aluri S."/>
            <person name="Balachadran M.T."/>
            <person name="Sivarajan S.R."/>
            <person name="Poveda L."/>
            <person name="Shimizu-Inatsugi R."/>
            <person name="Schlapbach R."/>
            <person name="Sreeman S.M."/>
            <person name="Shimizu K.K."/>
        </authorList>
    </citation>
    <scope>NUCLEOTIDE SEQUENCE</scope>
</reference>
<gene>
    <name evidence="1" type="primary">gb14006</name>
    <name evidence="1" type="ORF">PR202_gb14006</name>
</gene>
<protein>
    <submittedName>
        <fullName evidence="1">Uncharacterized protein</fullName>
    </submittedName>
</protein>
<keyword evidence="2" id="KW-1185">Reference proteome</keyword>
<evidence type="ECO:0000313" key="2">
    <source>
        <dbReference type="Proteomes" id="UP001054889"/>
    </source>
</evidence>
<organism evidence="1 2">
    <name type="scientific">Eleusine coracana subsp. coracana</name>
    <dbReference type="NCBI Taxonomy" id="191504"/>
    <lineage>
        <taxon>Eukaryota</taxon>
        <taxon>Viridiplantae</taxon>
        <taxon>Streptophyta</taxon>
        <taxon>Embryophyta</taxon>
        <taxon>Tracheophyta</taxon>
        <taxon>Spermatophyta</taxon>
        <taxon>Magnoliopsida</taxon>
        <taxon>Liliopsida</taxon>
        <taxon>Poales</taxon>
        <taxon>Poaceae</taxon>
        <taxon>PACMAD clade</taxon>
        <taxon>Chloridoideae</taxon>
        <taxon>Cynodonteae</taxon>
        <taxon>Eleusininae</taxon>
        <taxon>Eleusine</taxon>
    </lineage>
</organism>
<dbReference type="AlphaFoldDB" id="A0AAV5ETH7"/>